<gene>
    <name evidence="3" type="ORF">HYPSUDRAFT_38178</name>
</gene>
<feature type="transmembrane region" description="Helical" evidence="2">
    <location>
        <begin position="441"/>
        <end position="464"/>
    </location>
</feature>
<dbReference type="EMBL" id="KN817534">
    <property type="protein sequence ID" value="KJA24827.1"/>
    <property type="molecule type" value="Genomic_DNA"/>
</dbReference>
<keyword evidence="4" id="KW-1185">Reference proteome</keyword>
<sequence>MYSGLVALNAILHRPCCAPCPIGESDKIRLYIPSVTVFYMSIPPPMLFWLVLLYSYQHTIDAAPTPIGPAVHPILSHISSPSTGNLFNGCPNTRSTWDIVWNCLATIFACAWVSVHPNIPPPGTKEWKVSIIRSELMIWTIIAPEMMLFWAIRQWVGARKLAALYKDANPIWSKTHGYFLQMGGFMLFDKGPDGSRSRVGVLSPERLALLSEARLIEFPTITEEEIDDRSKGDALSKTLVLGQTSWFIAQCITRKVEGLVMTELELVTLAFAALNSFMYFFWWNKPLDVRTTVPVYRLATPLPEKGAESEDTIRASESPPPQTKDSDPEQPRPERSWEFHRNLARLLACLILNVLVKWPYYTIAAIFSRLGDMAEFAGRSSAIDEGADHVHPFYSMNTTDKENNHILGVVAIIGTIFGAIHAAGWNFLFPTTVEGIIWKTCSLIVTGVPFLMLIPVACQGIYFTEDTFCLEMFVEDVKNTLTRLEIFIGLPLYIIARIVLLAEALVTLRNLSPSALLEVQWTSFLPHI</sequence>
<name>A0A0D2LC61_HYPSF</name>
<feature type="transmembrane region" description="Helical" evidence="2">
    <location>
        <begin position="99"/>
        <end position="115"/>
    </location>
</feature>
<feature type="compositionally biased region" description="Basic and acidic residues" evidence="1">
    <location>
        <begin position="324"/>
        <end position="334"/>
    </location>
</feature>
<dbReference type="PANTHER" id="PTHR35043">
    <property type="entry name" value="TRANSCRIPTION FACTOR DOMAIN-CONTAINING PROTEIN"/>
    <property type="match status" value="1"/>
</dbReference>
<evidence type="ECO:0000313" key="3">
    <source>
        <dbReference type="EMBL" id="KJA24827.1"/>
    </source>
</evidence>
<dbReference type="AlphaFoldDB" id="A0A0D2LC61"/>
<feature type="transmembrane region" description="Helical" evidence="2">
    <location>
        <begin position="484"/>
        <end position="506"/>
    </location>
</feature>
<feature type="transmembrane region" description="Helical" evidence="2">
    <location>
        <begin position="406"/>
        <end position="429"/>
    </location>
</feature>
<feature type="transmembrane region" description="Helical" evidence="2">
    <location>
        <begin position="136"/>
        <end position="156"/>
    </location>
</feature>
<organism evidence="3 4">
    <name type="scientific">Hypholoma sublateritium (strain FD-334 SS-4)</name>
    <dbReference type="NCBI Taxonomy" id="945553"/>
    <lineage>
        <taxon>Eukaryota</taxon>
        <taxon>Fungi</taxon>
        <taxon>Dikarya</taxon>
        <taxon>Basidiomycota</taxon>
        <taxon>Agaricomycotina</taxon>
        <taxon>Agaricomycetes</taxon>
        <taxon>Agaricomycetidae</taxon>
        <taxon>Agaricales</taxon>
        <taxon>Agaricineae</taxon>
        <taxon>Strophariaceae</taxon>
        <taxon>Hypholoma</taxon>
    </lineage>
</organism>
<dbReference type="PANTHER" id="PTHR35043:SF7">
    <property type="entry name" value="TRANSCRIPTION FACTOR DOMAIN-CONTAINING PROTEIN"/>
    <property type="match status" value="1"/>
</dbReference>
<keyword evidence="2" id="KW-0472">Membrane</keyword>
<feature type="transmembrane region" description="Helical" evidence="2">
    <location>
        <begin position="342"/>
        <end position="361"/>
    </location>
</feature>
<evidence type="ECO:0000256" key="1">
    <source>
        <dbReference type="SAM" id="MobiDB-lite"/>
    </source>
</evidence>
<keyword evidence="2" id="KW-0812">Transmembrane</keyword>
<dbReference type="STRING" id="945553.A0A0D2LC61"/>
<dbReference type="OrthoDB" id="9451547at2759"/>
<evidence type="ECO:0000256" key="2">
    <source>
        <dbReference type="SAM" id="Phobius"/>
    </source>
</evidence>
<protein>
    <submittedName>
        <fullName evidence="3">Uncharacterized protein</fullName>
    </submittedName>
</protein>
<evidence type="ECO:0000313" key="4">
    <source>
        <dbReference type="Proteomes" id="UP000054270"/>
    </source>
</evidence>
<feature type="region of interest" description="Disordered" evidence="1">
    <location>
        <begin position="304"/>
        <end position="334"/>
    </location>
</feature>
<feature type="transmembrane region" description="Helical" evidence="2">
    <location>
        <begin position="37"/>
        <end position="56"/>
    </location>
</feature>
<reference evidence="4" key="1">
    <citation type="submission" date="2014-04" db="EMBL/GenBank/DDBJ databases">
        <title>Evolutionary Origins and Diversification of the Mycorrhizal Mutualists.</title>
        <authorList>
            <consortium name="DOE Joint Genome Institute"/>
            <consortium name="Mycorrhizal Genomics Consortium"/>
            <person name="Kohler A."/>
            <person name="Kuo A."/>
            <person name="Nagy L.G."/>
            <person name="Floudas D."/>
            <person name="Copeland A."/>
            <person name="Barry K.W."/>
            <person name="Cichocki N."/>
            <person name="Veneault-Fourrey C."/>
            <person name="LaButti K."/>
            <person name="Lindquist E.A."/>
            <person name="Lipzen A."/>
            <person name="Lundell T."/>
            <person name="Morin E."/>
            <person name="Murat C."/>
            <person name="Riley R."/>
            <person name="Ohm R."/>
            <person name="Sun H."/>
            <person name="Tunlid A."/>
            <person name="Henrissat B."/>
            <person name="Grigoriev I.V."/>
            <person name="Hibbett D.S."/>
            <person name="Martin F."/>
        </authorList>
    </citation>
    <scope>NUCLEOTIDE SEQUENCE [LARGE SCALE GENOMIC DNA]</scope>
    <source>
        <strain evidence="4">FD-334 SS-4</strain>
    </source>
</reference>
<proteinExistence type="predicted"/>
<accession>A0A0D2LC61</accession>
<dbReference type="OMA" id="PFAIERM"/>
<feature type="compositionally biased region" description="Basic and acidic residues" evidence="1">
    <location>
        <begin position="305"/>
        <end position="314"/>
    </location>
</feature>
<keyword evidence="2" id="KW-1133">Transmembrane helix</keyword>
<dbReference type="Proteomes" id="UP000054270">
    <property type="component" value="Unassembled WGS sequence"/>
</dbReference>